<evidence type="ECO:0008006" key="12">
    <source>
        <dbReference type="Google" id="ProtNLM"/>
    </source>
</evidence>
<sequence>MIEAYTVNFFKSTHKKSPEDKQTSQTNFLSQKEIDDASKANGTAVTDLVENLDKVKFEQPKEQLKQLQQESKARRKKYIEQRYGKLNWDSEFTLLKILYKDFSTRLFFTIVLCLIILSLALAKIYISRVSIETTVKYSQLLADKNSLVLSNDNLQLEFLSLTSRTNIIRITQGKISLIPIPTEAEVIVVIPYLPQNKTLPTPSIPLLTPPQE</sequence>
<evidence type="ECO:0000256" key="1">
    <source>
        <dbReference type="ARBA" id="ARBA00004401"/>
    </source>
</evidence>
<dbReference type="OrthoDB" id="5678647at2"/>
<reference evidence="10 11" key="1">
    <citation type="submission" date="2017-08" db="EMBL/GenBank/DDBJ databases">
        <title>Reclassification of Bisgaard taxon 37 and 44.</title>
        <authorList>
            <person name="Christensen H."/>
        </authorList>
    </citation>
    <scope>NUCLEOTIDE SEQUENCE [LARGE SCALE GENOMIC DNA]</scope>
    <source>
        <strain evidence="10 11">B96_4</strain>
    </source>
</reference>
<keyword evidence="5 9" id="KW-1133">Transmembrane helix</keyword>
<accession>A0A3A1Y6S7</accession>
<evidence type="ECO:0000256" key="9">
    <source>
        <dbReference type="SAM" id="Phobius"/>
    </source>
</evidence>
<gene>
    <name evidence="10" type="ORF">CJP74_03080</name>
</gene>
<evidence type="ECO:0000313" key="11">
    <source>
        <dbReference type="Proteomes" id="UP000266258"/>
    </source>
</evidence>
<dbReference type="AlphaFoldDB" id="A0A3A1Y6S7"/>
<keyword evidence="2" id="KW-1003">Cell membrane</keyword>
<evidence type="ECO:0000256" key="2">
    <source>
        <dbReference type="ARBA" id="ARBA00022475"/>
    </source>
</evidence>
<keyword evidence="6 9" id="KW-0472">Membrane</keyword>
<evidence type="ECO:0000256" key="3">
    <source>
        <dbReference type="ARBA" id="ARBA00022618"/>
    </source>
</evidence>
<feature type="region of interest" description="Disordered" evidence="8">
    <location>
        <begin position="15"/>
        <end position="35"/>
    </location>
</feature>
<dbReference type="EMBL" id="NRJH01000023">
    <property type="protein sequence ID" value="RIY32979.1"/>
    <property type="molecule type" value="Genomic_DNA"/>
</dbReference>
<evidence type="ECO:0000256" key="8">
    <source>
        <dbReference type="SAM" id="MobiDB-lite"/>
    </source>
</evidence>
<proteinExistence type="predicted"/>
<evidence type="ECO:0000256" key="4">
    <source>
        <dbReference type="ARBA" id="ARBA00022692"/>
    </source>
</evidence>
<organism evidence="10 11">
    <name type="scientific">Psittacicella melopsittaci</name>
    <dbReference type="NCBI Taxonomy" id="2028576"/>
    <lineage>
        <taxon>Bacteria</taxon>
        <taxon>Pseudomonadati</taxon>
        <taxon>Pseudomonadota</taxon>
        <taxon>Gammaproteobacteria</taxon>
        <taxon>Pasteurellales</taxon>
        <taxon>Psittacicellaceae</taxon>
        <taxon>Psittacicella</taxon>
    </lineage>
</organism>
<dbReference type="Proteomes" id="UP000266258">
    <property type="component" value="Unassembled WGS sequence"/>
</dbReference>
<dbReference type="Pfam" id="PF04999">
    <property type="entry name" value="FtsL"/>
    <property type="match status" value="1"/>
</dbReference>
<comment type="caution">
    <text evidence="10">The sequence shown here is derived from an EMBL/GenBank/DDBJ whole genome shotgun (WGS) entry which is preliminary data.</text>
</comment>
<keyword evidence="4 9" id="KW-0812">Transmembrane</keyword>
<name>A0A3A1Y6S7_9GAMM</name>
<comment type="subcellular location">
    <subcellularLocation>
        <location evidence="1">Cell membrane</location>
        <topology evidence="1">Single-pass type II membrane protein</topology>
    </subcellularLocation>
</comment>
<dbReference type="InterPro" id="IPR011922">
    <property type="entry name" value="Cell_div_FtsL"/>
</dbReference>
<feature type="transmembrane region" description="Helical" evidence="9">
    <location>
        <begin position="106"/>
        <end position="126"/>
    </location>
</feature>
<keyword evidence="7" id="KW-0131">Cell cycle</keyword>
<evidence type="ECO:0000256" key="6">
    <source>
        <dbReference type="ARBA" id="ARBA00023136"/>
    </source>
</evidence>
<evidence type="ECO:0000313" key="10">
    <source>
        <dbReference type="EMBL" id="RIY32979.1"/>
    </source>
</evidence>
<evidence type="ECO:0000256" key="5">
    <source>
        <dbReference type="ARBA" id="ARBA00022989"/>
    </source>
</evidence>
<dbReference type="GO" id="GO:0005886">
    <property type="term" value="C:plasma membrane"/>
    <property type="evidence" value="ECO:0007669"/>
    <property type="project" value="UniProtKB-SubCell"/>
</dbReference>
<protein>
    <recommendedName>
        <fullName evidence="12">Cell division protein FtsL</fullName>
    </recommendedName>
</protein>
<keyword evidence="3" id="KW-0132">Cell division</keyword>
<keyword evidence="11" id="KW-1185">Reference proteome</keyword>
<dbReference type="GO" id="GO:0051301">
    <property type="term" value="P:cell division"/>
    <property type="evidence" value="ECO:0007669"/>
    <property type="project" value="UniProtKB-KW"/>
</dbReference>
<evidence type="ECO:0000256" key="7">
    <source>
        <dbReference type="ARBA" id="ARBA00023306"/>
    </source>
</evidence>